<evidence type="ECO:0000313" key="1">
    <source>
        <dbReference type="EMBL" id="EEH03607.1"/>
    </source>
</evidence>
<dbReference type="GeneID" id="69040749"/>
<keyword evidence="2" id="KW-1185">Reference proteome</keyword>
<dbReference type="InParanoid" id="C0NXT9"/>
<accession>C0NXT9</accession>
<protein>
    <submittedName>
        <fullName evidence="1">Uncharacterized protein</fullName>
    </submittedName>
</protein>
<sequence>MDGLVNDEVQKQLLRSQVTLCSLGDLCSFLSTGPDKHKRVLGMRCESADKGNACFSSVCTSTCCAKPRVDGLMQQSAWNWLAALAGNSHQWSIICVAVMV</sequence>
<dbReference type="Proteomes" id="UP000001631">
    <property type="component" value="Unassembled WGS sequence"/>
</dbReference>
<proteinExistence type="predicted"/>
<dbReference type="EMBL" id="GG663376">
    <property type="protein sequence ID" value="EEH03607.1"/>
    <property type="molecule type" value="Genomic_DNA"/>
</dbReference>
<gene>
    <name evidence="1" type="ORF">HCBG_07733</name>
</gene>
<reference evidence="1" key="1">
    <citation type="submission" date="2009-02" db="EMBL/GenBank/DDBJ databases">
        <title>The Genome Sequence of Ajellomyces capsulatus strain G186AR.</title>
        <authorList>
            <consortium name="The Broad Institute Genome Sequencing Platform"/>
            <person name="Champion M."/>
            <person name="Cuomo C."/>
            <person name="Ma L.-J."/>
            <person name="Henn M.R."/>
            <person name="Sil A."/>
            <person name="Goldman B."/>
            <person name="Young S.K."/>
            <person name="Kodira C.D."/>
            <person name="Zeng Q."/>
            <person name="Koehrsen M."/>
            <person name="Alvarado L."/>
            <person name="Berlin A."/>
            <person name="Borenstein D."/>
            <person name="Chen Z."/>
            <person name="Engels R."/>
            <person name="Freedman E."/>
            <person name="Gellesch M."/>
            <person name="Goldberg J."/>
            <person name="Griggs A."/>
            <person name="Gujja S."/>
            <person name="Heiman D."/>
            <person name="Hepburn T."/>
            <person name="Howarth C."/>
            <person name="Jen D."/>
            <person name="Larson L."/>
            <person name="Lewis B."/>
            <person name="Mehta T."/>
            <person name="Park D."/>
            <person name="Pearson M."/>
            <person name="Roberts A."/>
            <person name="Saif S."/>
            <person name="Shea T."/>
            <person name="Shenoy N."/>
            <person name="Sisk P."/>
            <person name="Stolte C."/>
            <person name="Sykes S."/>
            <person name="Walk T."/>
            <person name="White J."/>
            <person name="Yandava C."/>
            <person name="Klein B."/>
            <person name="McEwen J.G."/>
            <person name="Puccia R."/>
            <person name="Goldman G.H."/>
            <person name="Felipe M.S."/>
            <person name="Nino-Vega G."/>
            <person name="San-Blas G."/>
            <person name="Taylor J."/>
            <person name="Mendoza L."/>
            <person name="Galagan J."/>
            <person name="Nusbaum C."/>
            <person name="Birren B."/>
        </authorList>
    </citation>
    <scope>NUCLEOTIDE SEQUENCE</scope>
    <source>
        <strain evidence="1">G186AR</strain>
    </source>
</reference>
<name>C0NXT9_AJECG</name>
<dbReference type="RefSeq" id="XP_045284088.1">
    <property type="nucleotide sequence ID" value="XM_045434782.1"/>
</dbReference>
<evidence type="ECO:0000313" key="2">
    <source>
        <dbReference type="Proteomes" id="UP000001631"/>
    </source>
</evidence>
<dbReference type="HOGENOM" id="CLU_2305229_0_0_1"/>
<dbReference type="AlphaFoldDB" id="C0NXT9"/>
<organism evidence="1 2">
    <name type="scientific">Ajellomyces capsulatus (strain G186AR / H82 / ATCC MYA-2454 / RMSCC 2432)</name>
    <name type="common">Darling's disease fungus</name>
    <name type="synonym">Histoplasma capsulatum</name>
    <dbReference type="NCBI Taxonomy" id="447093"/>
    <lineage>
        <taxon>Eukaryota</taxon>
        <taxon>Fungi</taxon>
        <taxon>Dikarya</taxon>
        <taxon>Ascomycota</taxon>
        <taxon>Pezizomycotina</taxon>
        <taxon>Eurotiomycetes</taxon>
        <taxon>Eurotiomycetidae</taxon>
        <taxon>Onygenales</taxon>
        <taxon>Ajellomycetaceae</taxon>
        <taxon>Histoplasma</taxon>
    </lineage>
</organism>